<dbReference type="GO" id="GO:0044027">
    <property type="term" value="P:negative regulation of gene expression via chromosomal CpG island methylation"/>
    <property type="evidence" value="ECO:0007669"/>
    <property type="project" value="TreeGrafter"/>
</dbReference>
<evidence type="ECO:0000259" key="5">
    <source>
        <dbReference type="PROSITE" id="PS51015"/>
    </source>
</evidence>
<dbReference type="GO" id="GO:0005634">
    <property type="term" value="C:nucleus"/>
    <property type="evidence" value="ECO:0007669"/>
    <property type="project" value="UniProtKB-SubCell"/>
</dbReference>
<sequence>MPTSLAFLSALAFFTRHLVSTETTIHLKAMADELLINGTPWWRNVNMAMIEDARSRSQVNASRPTTPPPAPVPPLAHTASASPPSTPPVADLSYIPGPRTTLAPEDTVKGADYPNVEQPEPPRWYNDIPHGTLQRTPRPLPEVDEHLNKITSGIKNCINAVGRKTAPSPADFEKINDGIHRAFFLDLTATTIRKRRLLHNDTGLPRIFCSTLSGSVEYPWYLKEDAAELYIKWWSRDTNPGLFRGIRLGRLKNVRLGREGTVDKFLPIYTGRRHGDFHGNGPLRNGQWWPSQLCAMRDGAHNATVAGICGNSIGAFSCVMSGGSYPNIDRGEEVWYYGTESEDPTRPTDSTQYMINSSRSHEPVRLLRASKMTTEGSNDFRPAEGLRYDGVYEVVGYEIKNVAKQVHLFHLVRLPGQTPIRSSGPGVRPTPEELEALAKIKIEKKYLA</sequence>
<feature type="compositionally biased region" description="Pro residues" evidence="3">
    <location>
        <begin position="65"/>
        <end position="74"/>
    </location>
</feature>
<dbReference type="PANTHER" id="PTHR14140:SF27">
    <property type="entry name" value="OS04G0289800 PROTEIN"/>
    <property type="match status" value="1"/>
</dbReference>
<proteinExistence type="predicted"/>
<evidence type="ECO:0000313" key="7">
    <source>
        <dbReference type="Proteomes" id="UP000310421"/>
    </source>
</evidence>
<evidence type="ECO:0000256" key="1">
    <source>
        <dbReference type="ARBA" id="ARBA00023242"/>
    </source>
</evidence>
<dbReference type="SUPFAM" id="SSF88697">
    <property type="entry name" value="PUA domain-like"/>
    <property type="match status" value="1"/>
</dbReference>
<dbReference type="PANTHER" id="PTHR14140">
    <property type="entry name" value="E3 UBIQUITIN-PROTEIN LIGASE UHRF-RELATED"/>
    <property type="match status" value="1"/>
</dbReference>
<dbReference type="InterPro" id="IPR003105">
    <property type="entry name" value="SRA_YDG"/>
</dbReference>
<dbReference type="GO" id="GO:0061630">
    <property type="term" value="F:ubiquitin protein ligase activity"/>
    <property type="evidence" value="ECO:0007669"/>
    <property type="project" value="TreeGrafter"/>
</dbReference>
<dbReference type="PROSITE" id="PS51015">
    <property type="entry name" value="YDG"/>
    <property type="match status" value="1"/>
</dbReference>
<reference evidence="6 7" key="1">
    <citation type="submission" date="2018-10" db="EMBL/GenBank/DDBJ databases">
        <title>Fifty Aureobasidium pullulans genomes reveal a recombining polyextremotolerant generalist.</title>
        <authorList>
            <person name="Gostincar C."/>
            <person name="Turk M."/>
            <person name="Zajc J."/>
            <person name="Gunde-Cimerman N."/>
        </authorList>
    </citation>
    <scope>NUCLEOTIDE SEQUENCE [LARGE SCALE GENOMIC DNA]</scope>
    <source>
        <strain evidence="6 7">EXF-10751</strain>
    </source>
</reference>
<dbReference type="InterPro" id="IPR045134">
    <property type="entry name" value="UHRF1/2-like"/>
</dbReference>
<name>A0A4S8ZGE0_AURPU</name>
<feature type="signal peptide" evidence="4">
    <location>
        <begin position="1"/>
        <end position="21"/>
    </location>
</feature>
<feature type="region of interest" description="Disordered" evidence="3">
    <location>
        <begin position="55"/>
        <end position="127"/>
    </location>
</feature>
<dbReference type="Proteomes" id="UP000310421">
    <property type="component" value="Unassembled WGS sequence"/>
</dbReference>
<dbReference type="SMART" id="SM00466">
    <property type="entry name" value="SRA"/>
    <property type="match status" value="1"/>
</dbReference>
<keyword evidence="1 2" id="KW-0539">Nucleus</keyword>
<protein>
    <recommendedName>
        <fullName evidence="5">YDG domain-containing protein</fullName>
    </recommendedName>
</protein>
<gene>
    <name evidence="6" type="ORF">D6D20_02585</name>
</gene>
<keyword evidence="4" id="KW-0732">Signal</keyword>
<comment type="subcellular location">
    <subcellularLocation>
        <location evidence="2">Nucleus</location>
    </subcellularLocation>
</comment>
<dbReference type="Gene3D" id="2.30.280.10">
    <property type="entry name" value="SRA-YDG"/>
    <property type="match status" value="1"/>
</dbReference>
<accession>A0A4S8ZGE0</accession>
<feature type="chain" id="PRO_5020923430" description="YDG domain-containing protein" evidence="4">
    <location>
        <begin position="22"/>
        <end position="448"/>
    </location>
</feature>
<dbReference type="InterPro" id="IPR015947">
    <property type="entry name" value="PUA-like_sf"/>
</dbReference>
<evidence type="ECO:0000256" key="2">
    <source>
        <dbReference type="PROSITE-ProRule" id="PRU00358"/>
    </source>
</evidence>
<dbReference type="Pfam" id="PF02182">
    <property type="entry name" value="SAD_SRA"/>
    <property type="match status" value="1"/>
</dbReference>
<evidence type="ECO:0000256" key="4">
    <source>
        <dbReference type="SAM" id="SignalP"/>
    </source>
</evidence>
<evidence type="ECO:0000313" key="6">
    <source>
        <dbReference type="EMBL" id="THW64892.1"/>
    </source>
</evidence>
<dbReference type="GO" id="GO:0016567">
    <property type="term" value="P:protein ubiquitination"/>
    <property type="evidence" value="ECO:0007669"/>
    <property type="project" value="TreeGrafter"/>
</dbReference>
<organism evidence="6 7">
    <name type="scientific">Aureobasidium pullulans</name>
    <name type="common">Black yeast</name>
    <name type="synonym">Pullularia pullulans</name>
    <dbReference type="NCBI Taxonomy" id="5580"/>
    <lineage>
        <taxon>Eukaryota</taxon>
        <taxon>Fungi</taxon>
        <taxon>Dikarya</taxon>
        <taxon>Ascomycota</taxon>
        <taxon>Pezizomycotina</taxon>
        <taxon>Dothideomycetes</taxon>
        <taxon>Dothideomycetidae</taxon>
        <taxon>Dothideales</taxon>
        <taxon>Saccotheciaceae</taxon>
        <taxon>Aureobasidium</taxon>
    </lineage>
</organism>
<feature type="domain" description="YDG" evidence="5">
    <location>
        <begin position="278"/>
        <end position="415"/>
    </location>
</feature>
<dbReference type="InterPro" id="IPR036987">
    <property type="entry name" value="SRA-YDG_sf"/>
</dbReference>
<dbReference type="EMBL" id="QZAN01000017">
    <property type="protein sequence ID" value="THW64892.1"/>
    <property type="molecule type" value="Genomic_DNA"/>
</dbReference>
<comment type="caution">
    <text evidence="6">The sequence shown here is derived from an EMBL/GenBank/DDBJ whole genome shotgun (WGS) entry which is preliminary data.</text>
</comment>
<evidence type="ECO:0000256" key="3">
    <source>
        <dbReference type="SAM" id="MobiDB-lite"/>
    </source>
</evidence>
<dbReference type="AlphaFoldDB" id="A0A4S8ZGE0"/>